<comment type="subcellular location">
    <subcellularLocation>
        <location evidence="1 12">Endoplasmic reticulum membrane</location>
        <topology evidence="1 12">Multi-pass membrane protein</topology>
    </subcellularLocation>
</comment>
<dbReference type="SUPFAM" id="SSF55035">
    <property type="entry name" value="NAD-binding domain of HMG-CoA reductase"/>
    <property type="match status" value="1"/>
</dbReference>
<keyword evidence="7 12" id="KW-1133">Transmembrane helix</keyword>
<dbReference type="InterPro" id="IPR002202">
    <property type="entry name" value="HMG_CoA_Rdtase"/>
</dbReference>
<dbReference type="InterPro" id="IPR009023">
    <property type="entry name" value="HMG_CoA_Rdtase_NAD(P)-bd_sf"/>
</dbReference>
<dbReference type="GO" id="GO:0016126">
    <property type="term" value="P:sterol biosynthetic process"/>
    <property type="evidence" value="ECO:0007669"/>
    <property type="project" value="TreeGrafter"/>
</dbReference>
<dbReference type="GO" id="GO:0015936">
    <property type="term" value="P:coenzyme A metabolic process"/>
    <property type="evidence" value="ECO:0007669"/>
    <property type="project" value="InterPro"/>
</dbReference>
<dbReference type="PANTHER" id="PTHR10572">
    <property type="entry name" value="3-HYDROXY-3-METHYLGLUTARYL-COENZYME A REDUCTASE"/>
    <property type="match status" value="1"/>
</dbReference>
<dbReference type="AlphaFoldDB" id="A0AAN8PY30"/>
<protein>
    <recommendedName>
        <fullName evidence="12">3-hydroxy-3-methylglutaryl coenzyme A reductase</fullName>
        <shortName evidence="12">HMG-CoA reductase</shortName>
        <ecNumber evidence="12">1.1.1.34</ecNumber>
    </recommendedName>
</protein>
<evidence type="ECO:0000256" key="4">
    <source>
        <dbReference type="ARBA" id="ARBA00022692"/>
    </source>
</evidence>
<proteinExistence type="inferred from homology"/>
<dbReference type="InterPro" id="IPR023282">
    <property type="entry name" value="HMG_CoA_Rdtase_N"/>
</dbReference>
<accession>A0AAN8PY30</accession>
<dbReference type="Pfam" id="PF12349">
    <property type="entry name" value="Sterol-sensing"/>
    <property type="match status" value="1"/>
</dbReference>
<reference evidence="15 16" key="1">
    <citation type="submission" date="2024-01" db="EMBL/GenBank/DDBJ databases">
        <title>The genome of the rayed Mediterranean limpet Patella caerulea (Linnaeus, 1758).</title>
        <authorList>
            <person name="Anh-Thu Weber A."/>
            <person name="Halstead-Nussloch G."/>
        </authorList>
    </citation>
    <scope>NUCLEOTIDE SEQUENCE [LARGE SCALE GENOMIC DNA]</scope>
    <source>
        <strain evidence="15">AATW-2023a</strain>
        <tissue evidence="15">Whole specimen</tissue>
    </source>
</reference>
<name>A0AAN8PY30_PATCE</name>
<evidence type="ECO:0000256" key="10">
    <source>
        <dbReference type="ARBA" id="ARBA00023180"/>
    </source>
</evidence>
<dbReference type="FunFam" id="1.10.3270.10:FF:000001">
    <property type="entry name" value="3-hydroxy-3-methylglutaryl coenzyme A reductase"/>
    <property type="match status" value="1"/>
</dbReference>
<evidence type="ECO:0000313" key="15">
    <source>
        <dbReference type="EMBL" id="KAK6188215.1"/>
    </source>
</evidence>
<keyword evidence="6 12" id="KW-0521">NADP</keyword>
<dbReference type="FunFam" id="3.30.70.420:FF:000001">
    <property type="entry name" value="3-hydroxy-3-methylglutaryl coenzyme A reductase"/>
    <property type="match status" value="1"/>
</dbReference>
<dbReference type="Gene3D" id="3.30.70.420">
    <property type="entry name" value="Hydroxymethylglutaryl-CoA reductase, class I/II, NAD/NADP-binding domain"/>
    <property type="match status" value="1"/>
</dbReference>
<dbReference type="GO" id="GO:0005778">
    <property type="term" value="C:peroxisomal membrane"/>
    <property type="evidence" value="ECO:0007669"/>
    <property type="project" value="TreeGrafter"/>
</dbReference>
<dbReference type="PROSITE" id="PS01192">
    <property type="entry name" value="HMG_COA_REDUCTASE_3"/>
    <property type="match status" value="1"/>
</dbReference>
<keyword evidence="5 12" id="KW-0256">Endoplasmic reticulum</keyword>
<evidence type="ECO:0000256" key="9">
    <source>
        <dbReference type="ARBA" id="ARBA00023136"/>
    </source>
</evidence>
<dbReference type="EC" id="1.1.1.34" evidence="12"/>
<evidence type="ECO:0000313" key="16">
    <source>
        <dbReference type="Proteomes" id="UP001347796"/>
    </source>
</evidence>
<evidence type="ECO:0000256" key="3">
    <source>
        <dbReference type="ARBA" id="ARBA00007661"/>
    </source>
</evidence>
<dbReference type="GO" id="GO:0008299">
    <property type="term" value="P:isoprenoid biosynthetic process"/>
    <property type="evidence" value="ECO:0007669"/>
    <property type="project" value="InterPro"/>
</dbReference>
<feature type="domain" description="SSD" evidence="14">
    <location>
        <begin position="65"/>
        <end position="222"/>
    </location>
</feature>
<dbReference type="EMBL" id="JAZGQO010000003">
    <property type="protein sequence ID" value="KAK6188215.1"/>
    <property type="molecule type" value="Genomic_DNA"/>
</dbReference>
<keyword evidence="9 12" id="KW-0472">Membrane</keyword>
<evidence type="ECO:0000259" key="14">
    <source>
        <dbReference type="PROSITE" id="PS50156"/>
    </source>
</evidence>
<dbReference type="PRINTS" id="PR00071">
    <property type="entry name" value="HMGCOARDTASE"/>
</dbReference>
<dbReference type="NCBIfam" id="TIGR00533">
    <property type="entry name" value="HMG_CoA_R_NADP"/>
    <property type="match status" value="1"/>
</dbReference>
<dbReference type="InterPro" id="IPR000731">
    <property type="entry name" value="SSD"/>
</dbReference>
<dbReference type="InterPro" id="IPR004554">
    <property type="entry name" value="HMG_CoA_Rdtase_eu_arc"/>
</dbReference>
<keyword evidence="4 12" id="KW-0812">Transmembrane</keyword>
<evidence type="ECO:0000256" key="11">
    <source>
        <dbReference type="ARBA" id="ARBA00049909"/>
    </source>
</evidence>
<dbReference type="SUPFAM" id="SSF82866">
    <property type="entry name" value="Multidrug efflux transporter AcrB transmembrane domain"/>
    <property type="match status" value="1"/>
</dbReference>
<comment type="pathway">
    <text evidence="2 12">Metabolic intermediate biosynthesis; (R)-mevalonate biosynthesis; (R)-mevalonate from acetyl-CoA: step 3/3.</text>
</comment>
<dbReference type="GO" id="GO:0005789">
    <property type="term" value="C:endoplasmic reticulum membrane"/>
    <property type="evidence" value="ECO:0007669"/>
    <property type="project" value="UniProtKB-SubCell"/>
</dbReference>
<keyword evidence="8 12" id="KW-0560">Oxidoreductase</keyword>
<dbReference type="InterPro" id="IPR023076">
    <property type="entry name" value="HMG_CoA_Rdtase_CS"/>
</dbReference>
<feature type="transmembrane region" description="Helical" evidence="12">
    <location>
        <begin position="20"/>
        <end position="38"/>
    </location>
</feature>
<dbReference type="Gene3D" id="3.90.770.10">
    <property type="entry name" value="3-hydroxy-3-methylglutaryl-coenzyme A Reductase, Chain A, domain 2"/>
    <property type="match status" value="1"/>
</dbReference>
<evidence type="ECO:0000256" key="8">
    <source>
        <dbReference type="ARBA" id="ARBA00023002"/>
    </source>
</evidence>
<feature type="region of interest" description="Disordered" evidence="13">
    <location>
        <begin position="358"/>
        <end position="377"/>
    </location>
</feature>
<keyword evidence="16" id="KW-1185">Reference proteome</keyword>
<comment type="caution">
    <text evidence="15">The sequence shown here is derived from an EMBL/GenBank/DDBJ whole genome shotgun (WGS) entry which is preliminary data.</text>
</comment>
<dbReference type="InterPro" id="IPR053958">
    <property type="entry name" value="HMGCR/SNAP/NPC1-like_SSD"/>
</dbReference>
<evidence type="ECO:0000256" key="12">
    <source>
        <dbReference type="RuleBase" id="RU361219"/>
    </source>
</evidence>
<dbReference type="PROSITE" id="PS50065">
    <property type="entry name" value="HMG_COA_REDUCTASE_4"/>
    <property type="match status" value="1"/>
</dbReference>
<feature type="transmembrane region" description="Helical" evidence="12">
    <location>
        <begin position="94"/>
        <end position="119"/>
    </location>
</feature>
<dbReference type="NCBIfam" id="TIGR00920">
    <property type="entry name" value="2A060605"/>
    <property type="match status" value="1"/>
</dbReference>
<evidence type="ECO:0000256" key="5">
    <source>
        <dbReference type="ARBA" id="ARBA00022824"/>
    </source>
</evidence>
<organism evidence="15 16">
    <name type="scientific">Patella caerulea</name>
    <name type="common">Rayed Mediterranean limpet</name>
    <dbReference type="NCBI Taxonomy" id="87958"/>
    <lineage>
        <taxon>Eukaryota</taxon>
        <taxon>Metazoa</taxon>
        <taxon>Spiralia</taxon>
        <taxon>Lophotrochozoa</taxon>
        <taxon>Mollusca</taxon>
        <taxon>Gastropoda</taxon>
        <taxon>Patellogastropoda</taxon>
        <taxon>Patelloidea</taxon>
        <taxon>Patellidae</taxon>
        <taxon>Patella</taxon>
    </lineage>
</organism>
<gene>
    <name evidence="15" type="ORF">SNE40_004444</name>
</gene>
<dbReference type="Pfam" id="PF00368">
    <property type="entry name" value="HMG-CoA_red"/>
    <property type="match status" value="1"/>
</dbReference>
<dbReference type="PANTHER" id="PTHR10572:SF24">
    <property type="entry name" value="3-HYDROXY-3-METHYLGLUTARYL-COENZYME A REDUCTASE"/>
    <property type="match status" value="1"/>
</dbReference>
<dbReference type="PROSITE" id="PS00318">
    <property type="entry name" value="HMG_COA_REDUCTASE_2"/>
    <property type="match status" value="1"/>
</dbReference>
<dbReference type="PROSITE" id="PS50156">
    <property type="entry name" value="SSD"/>
    <property type="match status" value="1"/>
</dbReference>
<dbReference type="GO" id="GO:0050661">
    <property type="term" value="F:NADP binding"/>
    <property type="evidence" value="ECO:0007669"/>
    <property type="project" value="InterPro"/>
</dbReference>
<dbReference type="Proteomes" id="UP001347796">
    <property type="component" value="Unassembled WGS sequence"/>
</dbReference>
<dbReference type="CDD" id="cd00643">
    <property type="entry name" value="HMG-CoA_reductase_classI"/>
    <property type="match status" value="1"/>
</dbReference>
<evidence type="ECO:0000256" key="1">
    <source>
        <dbReference type="ARBA" id="ARBA00004477"/>
    </source>
</evidence>
<dbReference type="InterPro" id="IPR004816">
    <property type="entry name" value="HMG_CoA_Rdtase_metazoan"/>
</dbReference>
<evidence type="ECO:0000256" key="2">
    <source>
        <dbReference type="ARBA" id="ARBA00005084"/>
    </source>
</evidence>
<feature type="transmembrane region" description="Helical" evidence="12">
    <location>
        <begin position="206"/>
        <end position="224"/>
    </location>
</feature>
<dbReference type="Gene3D" id="1.10.3270.10">
    <property type="entry name" value="HMGR, N-terminal domain"/>
    <property type="match status" value="1"/>
</dbReference>
<feature type="compositionally biased region" description="Polar residues" evidence="13">
    <location>
        <begin position="358"/>
        <end position="376"/>
    </location>
</feature>
<evidence type="ECO:0000256" key="13">
    <source>
        <dbReference type="SAM" id="MobiDB-lite"/>
    </source>
</evidence>
<dbReference type="SUPFAM" id="SSF56542">
    <property type="entry name" value="Substrate-binding domain of HMG-CoA reductase"/>
    <property type="match status" value="1"/>
</dbReference>
<dbReference type="FunFam" id="3.90.770.10:FF:000002">
    <property type="entry name" value="3-hydroxy-3-methylglutaryl coenzyme A reductase"/>
    <property type="match status" value="1"/>
</dbReference>
<dbReference type="InterPro" id="IPR023074">
    <property type="entry name" value="HMG_CoA_Rdtase_cat_sf"/>
</dbReference>
<evidence type="ECO:0000256" key="6">
    <source>
        <dbReference type="ARBA" id="ARBA00022857"/>
    </source>
</evidence>
<dbReference type="PROSITE" id="PS00066">
    <property type="entry name" value="HMG_COA_REDUCTASE_1"/>
    <property type="match status" value="1"/>
</dbReference>
<keyword evidence="10" id="KW-0325">Glycoprotein</keyword>
<comment type="catalytic activity">
    <reaction evidence="11">
        <text>(R)-mevalonate + 2 NADP(+) + CoA = (3S)-3-hydroxy-3-methylglutaryl-CoA + 2 NADPH + 2 H(+)</text>
        <dbReference type="Rhea" id="RHEA:15989"/>
        <dbReference type="ChEBI" id="CHEBI:15378"/>
        <dbReference type="ChEBI" id="CHEBI:36464"/>
        <dbReference type="ChEBI" id="CHEBI:43074"/>
        <dbReference type="ChEBI" id="CHEBI:57287"/>
        <dbReference type="ChEBI" id="CHEBI:57783"/>
        <dbReference type="ChEBI" id="CHEBI:58349"/>
        <dbReference type="EC" id="1.1.1.34"/>
    </reaction>
    <physiologicalReaction direction="right-to-left" evidence="11">
        <dbReference type="Rhea" id="RHEA:15991"/>
    </physiologicalReaction>
</comment>
<evidence type="ECO:0000256" key="7">
    <source>
        <dbReference type="ARBA" id="ARBA00022989"/>
    </source>
</evidence>
<feature type="region of interest" description="Disordered" evidence="13">
    <location>
        <begin position="866"/>
        <end position="890"/>
    </location>
</feature>
<feature type="transmembrane region" description="Helical" evidence="12">
    <location>
        <begin position="161"/>
        <end position="186"/>
    </location>
</feature>
<dbReference type="InterPro" id="IPR009029">
    <property type="entry name" value="HMG_CoA_Rdtase_sub-bd_dom_sf"/>
</dbReference>
<sequence length="890" mass="97417">MLSGLFRAHGQFCASHPWEVIIGTITITLCLMSMSLFTSSEKVCGWNYICPHEDLQLNPDVKSSDLIIMTITRCLAVIYIYLQFRNLRRLGSKYLLGISGVFTIFSSFVFSMAVIHLLGNDLTGLDEALPFFLLLIDLSKASALARFALSSSSPEEVKDNIAKGMAIIGPSITLDAIVETLVIGVGTLSGLRQLETMCCFGCLSVIANYLAFMTFYPACLALVLELSRDRNQGKPLWQLQKISKILQEEEEEKKPNPVTQRVKIIMSAGLVLVHAHSRFSAGFTSSNTNPTLNARYPEQVFMDKQINPDLPLWQFYFFKLLTFNTEYSITLCLAIILAIKYVFMDDSVDREVQKLLQSHSDSSTDTNNESKSQSNGHVPVIMTEEDFKHDASFIIGGDDSDDSDYDSKEDKETQTETICDFKPLDLVKTSLPPRSLEDCLVTMKSDEGPNSLTDDEILMLVEKKHIPAYKLENMLSNHVRGVDIRRKLISENLLDKESLNKLPFMQYDYTFVEGACCENVIGYMPVPVGVAGPLLLNNKKYYIPMATTEGCLVASTNRGCRAIEQSGGAQSTVIGEGMTRGPVVRFPKAKMASETKIWLEDKDNFEQVQECFNTTSRFARLQRLQIAQAGRLLYIRFVASTGDAMGMNMLSKGSEKALNFIAEKFPEMEIVSLSGNYCTDKKPAAINWIEGRGKSVVTEVIIPAKIVTSVLKTTVQALVELNINKNLIGSAMAGSIGGFNAHAANIVTAIYIATGQDPAQNIASSNCMTLMEATGDNNENLHITCTMPSIELGTVGGGTVLPPQAACLQMLGVKGASLERPGDNARLLAEIVCSTVMAGELSLMSALAAGHLVKSHLKHNRSSLNVAAGPLSTKPSDTLKPPGTCTQSAS</sequence>
<dbReference type="GO" id="GO:0004420">
    <property type="term" value="F:hydroxymethylglutaryl-CoA reductase (NADPH) activity"/>
    <property type="evidence" value="ECO:0007669"/>
    <property type="project" value="UniProtKB-EC"/>
</dbReference>
<comment type="similarity">
    <text evidence="3 12">Belongs to the HMG-CoA reductase family.</text>
</comment>